<dbReference type="EMBL" id="MGEU01000042">
    <property type="protein sequence ID" value="OGL90127.1"/>
    <property type="molecule type" value="Genomic_DNA"/>
</dbReference>
<name>A0A1F7VJJ0_9BACT</name>
<evidence type="ECO:0000313" key="2">
    <source>
        <dbReference type="Proteomes" id="UP000177750"/>
    </source>
</evidence>
<evidence type="ECO:0000313" key="1">
    <source>
        <dbReference type="EMBL" id="OGL90127.1"/>
    </source>
</evidence>
<comment type="caution">
    <text evidence="1">The sequence shown here is derived from an EMBL/GenBank/DDBJ whole genome shotgun (WGS) entry which is preliminary data.</text>
</comment>
<dbReference type="AlphaFoldDB" id="A0A1F7VJJ0"/>
<protein>
    <submittedName>
        <fullName evidence="1">Uncharacterized protein</fullName>
    </submittedName>
</protein>
<dbReference type="Proteomes" id="UP000177750">
    <property type="component" value="Unassembled WGS sequence"/>
</dbReference>
<organism evidence="1 2">
    <name type="scientific">Candidatus Uhrbacteria bacterium RIFCSPLOWO2_02_FULL_54_37</name>
    <dbReference type="NCBI Taxonomy" id="1802412"/>
    <lineage>
        <taxon>Bacteria</taxon>
        <taxon>Candidatus Uhriibacteriota</taxon>
    </lineage>
</organism>
<reference evidence="1 2" key="1">
    <citation type="journal article" date="2016" name="Nat. Commun.">
        <title>Thousands of microbial genomes shed light on interconnected biogeochemical processes in an aquifer system.</title>
        <authorList>
            <person name="Anantharaman K."/>
            <person name="Brown C.T."/>
            <person name="Hug L.A."/>
            <person name="Sharon I."/>
            <person name="Castelle C.J."/>
            <person name="Probst A.J."/>
            <person name="Thomas B.C."/>
            <person name="Singh A."/>
            <person name="Wilkins M.J."/>
            <person name="Karaoz U."/>
            <person name="Brodie E.L."/>
            <person name="Williams K.H."/>
            <person name="Hubbard S.S."/>
            <person name="Banfield J.F."/>
        </authorList>
    </citation>
    <scope>NUCLEOTIDE SEQUENCE [LARGE SCALE GENOMIC DNA]</scope>
</reference>
<gene>
    <name evidence="1" type="ORF">A3J36_02365</name>
</gene>
<proteinExistence type="predicted"/>
<sequence length="201" mass="23789">MPRHHAEGEPVDEPIVQVDIARFSLTIHFIWAAEGLQCVGQPLRELSMLISYDVLPVRLARSDFLAQHRYRLDERRGRHEVLFHTYRFLSYADNQNSSIFQRARAGRAKANNQVTRDKHHAQRYDNRLIGLFFVFWIPACAGMTEQRARAGDVRSVRRGISLLVFFRLLLSRQERQERIDRRNTDEKNSEWQHTMIELMIF</sequence>
<accession>A0A1F7VJJ0</accession>